<evidence type="ECO:0000259" key="5">
    <source>
        <dbReference type="PROSITE" id="PS50885"/>
    </source>
</evidence>
<feature type="domain" description="HAMP" evidence="5">
    <location>
        <begin position="171"/>
        <end position="224"/>
    </location>
</feature>
<dbReference type="Gene3D" id="3.30.450.40">
    <property type="match status" value="1"/>
</dbReference>
<keyword evidence="4" id="KW-0472">Membrane</keyword>
<dbReference type="PROSITE" id="PS50887">
    <property type="entry name" value="GGDEF"/>
    <property type="match status" value="1"/>
</dbReference>
<evidence type="ECO:0000313" key="7">
    <source>
        <dbReference type="EMBL" id="WBA10034.1"/>
    </source>
</evidence>
<dbReference type="GO" id="GO:0007165">
    <property type="term" value="P:signal transduction"/>
    <property type="evidence" value="ECO:0007669"/>
    <property type="project" value="InterPro"/>
</dbReference>
<dbReference type="FunFam" id="3.30.70.270:FF:000001">
    <property type="entry name" value="Diguanylate cyclase domain protein"/>
    <property type="match status" value="1"/>
</dbReference>
<keyword evidence="7" id="KW-0614">Plasmid</keyword>
<evidence type="ECO:0000256" key="3">
    <source>
        <dbReference type="ARBA" id="ARBA00034247"/>
    </source>
</evidence>
<dbReference type="EMBL" id="CP114589">
    <property type="protein sequence ID" value="WBA10034.1"/>
    <property type="molecule type" value="Genomic_DNA"/>
</dbReference>
<dbReference type="SUPFAM" id="SSF55073">
    <property type="entry name" value="Nucleotide cyclase"/>
    <property type="match status" value="1"/>
</dbReference>
<keyword evidence="4" id="KW-0812">Transmembrane</keyword>
<dbReference type="GO" id="GO:1902201">
    <property type="term" value="P:negative regulation of bacterial-type flagellum-dependent cell motility"/>
    <property type="evidence" value="ECO:0007669"/>
    <property type="project" value="TreeGrafter"/>
</dbReference>
<evidence type="ECO:0000259" key="6">
    <source>
        <dbReference type="PROSITE" id="PS50887"/>
    </source>
</evidence>
<protein>
    <recommendedName>
        <fullName evidence="2">diguanylate cyclase</fullName>
        <ecNumber evidence="2">2.7.7.65</ecNumber>
    </recommendedName>
</protein>
<dbReference type="RefSeq" id="WP_269580087.1">
    <property type="nucleotide sequence ID" value="NZ_CP114589.1"/>
</dbReference>
<dbReference type="PANTHER" id="PTHR45138">
    <property type="entry name" value="REGULATORY COMPONENTS OF SENSORY TRANSDUCTION SYSTEM"/>
    <property type="match status" value="1"/>
</dbReference>
<dbReference type="InterPro" id="IPR029787">
    <property type="entry name" value="Nucleotide_cyclase"/>
</dbReference>
<dbReference type="InterPro" id="IPR000160">
    <property type="entry name" value="GGDEF_dom"/>
</dbReference>
<dbReference type="Gene3D" id="3.30.70.270">
    <property type="match status" value="1"/>
</dbReference>
<dbReference type="GO" id="GO:0005886">
    <property type="term" value="C:plasma membrane"/>
    <property type="evidence" value="ECO:0007669"/>
    <property type="project" value="TreeGrafter"/>
</dbReference>
<dbReference type="SMART" id="SM00267">
    <property type="entry name" value="GGDEF"/>
    <property type="match status" value="1"/>
</dbReference>
<dbReference type="SUPFAM" id="SSF55781">
    <property type="entry name" value="GAF domain-like"/>
    <property type="match status" value="1"/>
</dbReference>
<proteinExistence type="predicted"/>
<gene>
    <name evidence="7" type="ORF">N8M53_14570</name>
</gene>
<feature type="domain" description="GGDEF" evidence="6">
    <location>
        <begin position="470"/>
        <end position="607"/>
    </location>
</feature>
<dbReference type="Pfam" id="PF01590">
    <property type="entry name" value="GAF"/>
    <property type="match status" value="1"/>
</dbReference>
<feature type="transmembrane region" description="Helical" evidence="4">
    <location>
        <begin position="12"/>
        <end position="32"/>
    </location>
</feature>
<dbReference type="CDD" id="cd01949">
    <property type="entry name" value="GGDEF"/>
    <property type="match status" value="1"/>
</dbReference>
<dbReference type="GO" id="GO:0052621">
    <property type="term" value="F:diguanylate cyclase activity"/>
    <property type="evidence" value="ECO:0007669"/>
    <property type="project" value="UniProtKB-EC"/>
</dbReference>
<dbReference type="Proteomes" id="UP001164748">
    <property type="component" value="Plasmid unnamed"/>
</dbReference>
<dbReference type="PROSITE" id="PS50885">
    <property type="entry name" value="HAMP"/>
    <property type="match status" value="1"/>
</dbReference>
<comment type="cofactor">
    <cofactor evidence="1">
        <name>Mg(2+)</name>
        <dbReference type="ChEBI" id="CHEBI:18420"/>
    </cofactor>
</comment>
<evidence type="ECO:0000256" key="2">
    <source>
        <dbReference type="ARBA" id="ARBA00012528"/>
    </source>
</evidence>
<dbReference type="InterPro" id="IPR029016">
    <property type="entry name" value="GAF-like_dom_sf"/>
</dbReference>
<dbReference type="Pfam" id="PF00990">
    <property type="entry name" value="GGDEF"/>
    <property type="match status" value="1"/>
</dbReference>
<sequence>MIKRDLNLRGLQARVAFVVLAISLLFAVGSTLTQMYINYQRTLATTTQLVESRSHNSARVISHALWVVDLELVRRSVKGLSMIPTICRVEVKGFDGTHITEVNNTSGDCDANHQSLLSVQGNNIGTLNIVLDRSAIKRNALEGAVPVAIVHFTETLIITLLILWVIHRLCSRPLQQLSNTLDYYQTDKANQTSVPLSLIQRNDEIGKVSRSINAMQLRIRDDFLQKRVTERELRQHQTLLKEQVEQRTKALNWQSNASSLLADISIQFLRADSQYITEDVEKIFPDMASLLGAEAIGWYAFDEFRAERRCYWPQEIDFAPQTVDLSDMHMIKRWLADTDALVVPHVGQLGDEAINERSWLRQRHILSFAAFPLTDGRKSFGMITVANRRLPFIWDNNKTLLLKRFATAISEVMIRERNHYAMEELQEELIVANEKLKVQAETDDLTRLSNRRPFKRELKNHIQHGIASRLPVAVMMIDVDHFKAYNDEYGHLKGDDVLTQIARVLLTQTERFHGSVARFGGEEFAITLSTRYASKLTELAEIIRAEIAKLDIEHKKNPDGDNITVSIGGIITLPTRETTDSYLLEMADQRLYQAKEEGRDRTKILDQTIEK</sequence>
<keyword evidence="7" id="KW-0808">Transferase</keyword>
<evidence type="ECO:0000313" key="8">
    <source>
        <dbReference type="Proteomes" id="UP001164748"/>
    </source>
</evidence>
<organism evidence="7 8">
    <name type="scientific">Salinivibrio kushneri</name>
    <dbReference type="NCBI Taxonomy" id="1908198"/>
    <lineage>
        <taxon>Bacteria</taxon>
        <taxon>Pseudomonadati</taxon>
        <taxon>Pseudomonadota</taxon>
        <taxon>Gammaproteobacteria</taxon>
        <taxon>Vibrionales</taxon>
        <taxon>Vibrionaceae</taxon>
        <taxon>Salinivibrio</taxon>
    </lineage>
</organism>
<dbReference type="InterPro" id="IPR050469">
    <property type="entry name" value="Diguanylate_Cyclase"/>
</dbReference>
<evidence type="ECO:0000256" key="1">
    <source>
        <dbReference type="ARBA" id="ARBA00001946"/>
    </source>
</evidence>
<feature type="transmembrane region" description="Helical" evidence="4">
    <location>
        <begin position="143"/>
        <end position="166"/>
    </location>
</feature>
<reference evidence="7" key="1">
    <citation type="submission" date="2022-09" db="EMBL/GenBank/DDBJ databases">
        <authorList>
            <person name="Li Z.-J."/>
        </authorList>
    </citation>
    <scope>NUCLEOTIDE SEQUENCE</scope>
    <source>
        <strain evidence="7">TGB11</strain>
        <plasmid evidence="7">unnamed</plasmid>
    </source>
</reference>
<keyword evidence="7" id="KW-0548">Nucleotidyltransferase</keyword>
<dbReference type="GO" id="GO:0043709">
    <property type="term" value="P:cell adhesion involved in single-species biofilm formation"/>
    <property type="evidence" value="ECO:0007669"/>
    <property type="project" value="TreeGrafter"/>
</dbReference>
<keyword evidence="4" id="KW-1133">Transmembrane helix</keyword>
<name>A0AA47LSJ9_9GAMM</name>
<dbReference type="Gene3D" id="6.10.340.10">
    <property type="match status" value="1"/>
</dbReference>
<dbReference type="NCBIfam" id="TIGR00254">
    <property type="entry name" value="GGDEF"/>
    <property type="match status" value="1"/>
</dbReference>
<dbReference type="InterPro" id="IPR043128">
    <property type="entry name" value="Rev_trsase/Diguanyl_cyclase"/>
</dbReference>
<geneLocation type="plasmid" evidence="7 8">
    <name>unnamed</name>
</geneLocation>
<dbReference type="AlphaFoldDB" id="A0AA47LSJ9"/>
<accession>A0AA47LSJ9</accession>
<dbReference type="PANTHER" id="PTHR45138:SF9">
    <property type="entry name" value="DIGUANYLATE CYCLASE DGCM-RELATED"/>
    <property type="match status" value="1"/>
</dbReference>
<dbReference type="InterPro" id="IPR003660">
    <property type="entry name" value="HAMP_dom"/>
</dbReference>
<dbReference type="EC" id="2.7.7.65" evidence="2"/>
<comment type="catalytic activity">
    <reaction evidence="3">
        <text>2 GTP = 3',3'-c-di-GMP + 2 diphosphate</text>
        <dbReference type="Rhea" id="RHEA:24898"/>
        <dbReference type="ChEBI" id="CHEBI:33019"/>
        <dbReference type="ChEBI" id="CHEBI:37565"/>
        <dbReference type="ChEBI" id="CHEBI:58805"/>
        <dbReference type="EC" id="2.7.7.65"/>
    </reaction>
</comment>
<evidence type="ECO:0000256" key="4">
    <source>
        <dbReference type="SAM" id="Phobius"/>
    </source>
</evidence>
<dbReference type="InterPro" id="IPR003018">
    <property type="entry name" value="GAF"/>
</dbReference>